<sequence length="256" mass="28014">MLASCSPISTSAPRLQVGWARHAEDVQAAQVLRWRVFAEEMGAQLSPPPGTPAGLDVDRWDAHCEHLMVWTLDEAGGRQDVVGTYRVLTPDGARRAGGWYSDAEFDLAPLDGWRSSLAEVGRSCTAPGWRQGGVVMMLWGGLTQFMQRNGLRGVLGCASVPMRDGGHAAASLWARLRQTHLVEPELRVQPRLALPVHELDDTLDVEPPPLIKGYLRCGARLLGAPAWDPDFGVADLPVLQELERMPAAYRARLLRG</sequence>
<keyword evidence="4" id="KW-0443">Lipid metabolism</keyword>
<dbReference type="RefSeq" id="WP_341372917.1">
    <property type="nucleotide sequence ID" value="NZ_JBBUTF010000003.1"/>
</dbReference>
<evidence type="ECO:0000313" key="11">
    <source>
        <dbReference type="EMBL" id="MEK8025136.1"/>
    </source>
</evidence>
<dbReference type="EMBL" id="JBBUTF010000003">
    <property type="protein sequence ID" value="MEK8025136.1"/>
    <property type="molecule type" value="Genomic_DNA"/>
</dbReference>
<comment type="catalytic activity">
    <reaction evidence="10">
        <text>a (3R)-hydroxyacyl-[ACP] + L-ornithine = a lyso-ornithine lipid + holo-[ACP] + H(+)</text>
        <dbReference type="Rhea" id="RHEA:20633"/>
        <dbReference type="Rhea" id="RHEA-COMP:9685"/>
        <dbReference type="Rhea" id="RHEA-COMP:9945"/>
        <dbReference type="ChEBI" id="CHEBI:15378"/>
        <dbReference type="ChEBI" id="CHEBI:46911"/>
        <dbReference type="ChEBI" id="CHEBI:64479"/>
        <dbReference type="ChEBI" id="CHEBI:78827"/>
        <dbReference type="ChEBI" id="CHEBI:138482"/>
        <dbReference type="EC" id="2.3.2.30"/>
    </reaction>
    <physiologicalReaction direction="left-to-right" evidence="10">
        <dbReference type="Rhea" id="RHEA:20634"/>
    </physiologicalReaction>
</comment>
<keyword evidence="2" id="KW-0444">Lipid biosynthesis</keyword>
<evidence type="ECO:0000256" key="1">
    <source>
        <dbReference type="ARBA" id="ARBA00005189"/>
    </source>
</evidence>
<evidence type="ECO:0000256" key="10">
    <source>
        <dbReference type="ARBA" id="ARBA00047785"/>
    </source>
</evidence>
<keyword evidence="3 11" id="KW-0808">Transferase</keyword>
<keyword evidence="12" id="KW-1185">Reference proteome</keyword>
<dbReference type="Proteomes" id="UP001368500">
    <property type="component" value="Unassembled WGS sequence"/>
</dbReference>
<keyword evidence="5 11" id="KW-0012">Acyltransferase</keyword>
<evidence type="ECO:0000256" key="6">
    <source>
        <dbReference type="ARBA" id="ARBA00038095"/>
    </source>
</evidence>
<comment type="function">
    <text evidence="9">Catalyzes the first step in the biosynthesis of ornithine lipids, which are phosphorus-free membrane lipids. Catalyzes the 3-hydroxyacyl-acyl carrier protein-dependent acylation of ornithine to form lyso-ornithine lipid (LOL).</text>
</comment>
<gene>
    <name evidence="11" type="ORF">AACH11_04060</name>
</gene>
<protein>
    <recommendedName>
        <fullName evidence="8">L-ornithine N(alpha)-acyltransferase</fullName>
        <ecNumber evidence="7">2.3.2.30</ecNumber>
    </recommendedName>
</protein>
<dbReference type="PANTHER" id="PTHR37323:SF1">
    <property type="entry name" value="L-ORNITHINE N(ALPHA)-ACYLTRANSFERASE"/>
    <property type="match status" value="1"/>
</dbReference>
<evidence type="ECO:0000256" key="5">
    <source>
        <dbReference type="ARBA" id="ARBA00023315"/>
    </source>
</evidence>
<dbReference type="GO" id="GO:0016746">
    <property type="term" value="F:acyltransferase activity"/>
    <property type="evidence" value="ECO:0007669"/>
    <property type="project" value="UniProtKB-KW"/>
</dbReference>
<accession>A0ABU9B5K8</accession>
<dbReference type="InterPro" id="IPR052351">
    <property type="entry name" value="Ornithine_N-alpha-AT"/>
</dbReference>
<evidence type="ECO:0000256" key="2">
    <source>
        <dbReference type="ARBA" id="ARBA00022516"/>
    </source>
</evidence>
<evidence type="ECO:0000256" key="4">
    <source>
        <dbReference type="ARBA" id="ARBA00023098"/>
    </source>
</evidence>
<reference evidence="11 12" key="1">
    <citation type="submission" date="2024-04" db="EMBL/GenBank/DDBJ databases">
        <title>Novel species of the genus Ideonella isolated from streams.</title>
        <authorList>
            <person name="Lu H."/>
        </authorList>
    </citation>
    <scope>NUCLEOTIDE SEQUENCE [LARGE SCALE GENOMIC DNA]</scope>
    <source>
        <strain evidence="11 12">BYS139W</strain>
    </source>
</reference>
<evidence type="ECO:0000313" key="12">
    <source>
        <dbReference type="Proteomes" id="UP001368500"/>
    </source>
</evidence>
<organism evidence="11 12">
    <name type="scientific">Pseudaquabacterium rugosum</name>
    <dbReference type="NCBI Taxonomy" id="2984194"/>
    <lineage>
        <taxon>Bacteria</taxon>
        <taxon>Pseudomonadati</taxon>
        <taxon>Pseudomonadota</taxon>
        <taxon>Betaproteobacteria</taxon>
        <taxon>Burkholderiales</taxon>
        <taxon>Sphaerotilaceae</taxon>
        <taxon>Pseudaquabacterium</taxon>
    </lineage>
</organism>
<comment type="pathway">
    <text evidence="1">Lipid metabolism.</text>
</comment>
<dbReference type="EC" id="2.3.2.30" evidence="7"/>
<dbReference type="InterPro" id="IPR016181">
    <property type="entry name" value="Acyl_CoA_acyltransferase"/>
</dbReference>
<evidence type="ECO:0000256" key="7">
    <source>
        <dbReference type="ARBA" id="ARBA00039058"/>
    </source>
</evidence>
<evidence type="ECO:0000256" key="8">
    <source>
        <dbReference type="ARBA" id="ARBA00039866"/>
    </source>
</evidence>
<evidence type="ECO:0000256" key="9">
    <source>
        <dbReference type="ARBA" id="ARBA00045724"/>
    </source>
</evidence>
<comment type="caution">
    <text evidence="11">The sequence shown here is derived from an EMBL/GenBank/DDBJ whole genome shotgun (WGS) entry which is preliminary data.</text>
</comment>
<dbReference type="SUPFAM" id="SSF55729">
    <property type="entry name" value="Acyl-CoA N-acyltransferases (Nat)"/>
    <property type="match status" value="1"/>
</dbReference>
<name>A0ABU9B5K8_9BURK</name>
<dbReference type="PANTHER" id="PTHR37323">
    <property type="entry name" value="GCN5-RELATED N-ACETYLTRANSFERASE"/>
    <property type="match status" value="1"/>
</dbReference>
<dbReference type="Gene3D" id="3.40.630.30">
    <property type="match status" value="1"/>
</dbReference>
<evidence type="ECO:0000256" key="3">
    <source>
        <dbReference type="ARBA" id="ARBA00022679"/>
    </source>
</evidence>
<proteinExistence type="inferred from homology"/>
<dbReference type="Pfam" id="PF13444">
    <property type="entry name" value="Acetyltransf_5"/>
    <property type="match status" value="1"/>
</dbReference>
<comment type="similarity">
    <text evidence="6">Belongs to the acetyltransferase family. OlsB subfamily.</text>
</comment>